<dbReference type="Gene3D" id="3.40.50.12090">
    <property type="match status" value="2"/>
</dbReference>
<dbReference type="Pfam" id="PF04122">
    <property type="entry name" value="CW_binding_2"/>
    <property type="match status" value="3"/>
</dbReference>
<feature type="signal peptide" evidence="1">
    <location>
        <begin position="1"/>
        <end position="26"/>
    </location>
</feature>
<evidence type="ECO:0000259" key="2">
    <source>
        <dbReference type="Pfam" id="PF12708"/>
    </source>
</evidence>
<keyword evidence="1" id="KW-0732">Signal</keyword>
<gene>
    <name evidence="3" type="ORF">DFR62_0805</name>
</gene>
<protein>
    <submittedName>
        <fullName evidence="3">Putative cell wall-binding protein</fullName>
    </submittedName>
</protein>
<dbReference type="PANTHER" id="PTHR30032:SF8">
    <property type="entry name" value="GERMINATION-SPECIFIC N-ACETYLMURAMOYL-L-ALANINE AMIDASE"/>
    <property type="match status" value="1"/>
</dbReference>
<organism evidence="3 4">
    <name type="scientific">Planococcus citreus</name>
    <dbReference type="NCBI Taxonomy" id="1373"/>
    <lineage>
        <taxon>Bacteria</taxon>
        <taxon>Bacillati</taxon>
        <taxon>Bacillota</taxon>
        <taxon>Bacilli</taxon>
        <taxon>Bacillales</taxon>
        <taxon>Caryophanaceae</taxon>
        <taxon>Planococcus</taxon>
    </lineage>
</organism>
<dbReference type="EMBL" id="RCCP01000001">
    <property type="protein sequence ID" value="RLJ90659.1"/>
    <property type="molecule type" value="Genomic_DNA"/>
</dbReference>
<dbReference type="Pfam" id="PF12708">
    <property type="entry name" value="Pect-lyase_RHGA_epim"/>
    <property type="match status" value="1"/>
</dbReference>
<dbReference type="SUPFAM" id="SSF51126">
    <property type="entry name" value="Pectin lyase-like"/>
    <property type="match status" value="1"/>
</dbReference>
<dbReference type="Proteomes" id="UP000280791">
    <property type="component" value="Unassembled WGS sequence"/>
</dbReference>
<dbReference type="InterPro" id="IPR024535">
    <property type="entry name" value="RHGA/B-epi-like_pectate_lyase"/>
</dbReference>
<feature type="chain" id="PRO_5019757249" evidence="1">
    <location>
        <begin position="27"/>
        <end position="730"/>
    </location>
</feature>
<dbReference type="InterPro" id="IPR051922">
    <property type="entry name" value="Bact_Sporulation_Assoc"/>
</dbReference>
<evidence type="ECO:0000313" key="3">
    <source>
        <dbReference type="EMBL" id="RLJ90659.1"/>
    </source>
</evidence>
<evidence type="ECO:0000313" key="4">
    <source>
        <dbReference type="Proteomes" id="UP000280791"/>
    </source>
</evidence>
<sequence length="730" mass="78306">MTKRKNLTVISLSIMLVTGFTYSAVASNGKDTESEEGSNQSEYFSNNFTTLGDVTEKNSYDSSKDVQTILQQESVSIKTFGAKGDGVSDDTNAIRDAFNSDVGDLYFPTGVYKVTAPIVVNSGKARKITGEPQVVISAHLAANQNLFSLKRNLSFKNIEFDFNSGPLQYGIFYSENLGEISLENLKFKNIKDINSSGGTIVVYFSANGNHLNAENLKFENMYKKGNGIIGDAAGNLTSLYVRNGIEDSAVSAHLKGIKILNTHNIDENNKIIFEDVSGIYIVDKGKPENNKIIIEDIHGHNFGKRLIKLQASNVDIRKVVAFSDTNDSFTAISVLADPLSIEMNKNNTITDVKVQGKFNVALASNSKNTTFRNININVKKPNLVGNQPVAYGVRIAGGSTLVENGTIEAEIPLENLSGYGGKLQVKDVTVIPTGGGTETDAESTNRISGSNRYLTAIAISREGWDSSEVVVLATGADFPDALAGGPLAFKEDAPILLTKTSALTPETKQEIQRLGAKKVIVLGRTSAVSAEVESDLKRMNLNVERIGGQTRFDTAALIAGKLNSDKAIVANGLNFPDVLSVSSYAAKNGVPILLTRPDRLPEETKVVLKNTTSTYVIGSTIAVSNSVFKTLTKPTRLGGKDRYETGHIVATTLTLGTDKAYIATAMNFPDALAGSVLAAKNNAPILLVRSAGIPDATYRQLDTYDGFSIFGDTGAVSDSVKVSLDEALKK</sequence>
<dbReference type="OrthoDB" id="9798386at2"/>
<dbReference type="AlphaFoldDB" id="A0A497YJ94"/>
<keyword evidence="4" id="KW-1185">Reference proteome</keyword>
<dbReference type="InterPro" id="IPR007253">
    <property type="entry name" value="Cell_wall-bd_2"/>
</dbReference>
<dbReference type="InterPro" id="IPR011050">
    <property type="entry name" value="Pectin_lyase_fold/virulence"/>
</dbReference>
<accession>A0A497YJ94</accession>
<dbReference type="RefSeq" id="WP_121298150.1">
    <property type="nucleotide sequence ID" value="NZ_QBEW01000107.1"/>
</dbReference>
<feature type="domain" description="Rhamnogalacturonase A/B/Epimerase-like pectate lyase" evidence="2">
    <location>
        <begin position="75"/>
        <end position="133"/>
    </location>
</feature>
<dbReference type="Gene3D" id="2.160.20.10">
    <property type="entry name" value="Single-stranded right-handed beta-helix, Pectin lyase-like"/>
    <property type="match status" value="1"/>
</dbReference>
<evidence type="ECO:0000256" key="1">
    <source>
        <dbReference type="SAM" id="SignalP"/>
    </source>
</evidence>
<comment type="caution">
    <text evidence="3">The sequence shown here is derived from an EMBL/GenBank/DDBJ whole genome shotgun (WGS) entry which is preliminary data.</text>
</comment>
<reference evidence="3 4" key="1">
    <citation type="submission" date="2018-10" db="EMBL/GenBank/DDBJ databases">
        <title>Genomic Encyclopedia of Type Strains, Phase IV (KMG-IV): sequencing the most valuable type-strain genomes for metagenomic binning, comparative biology and taxonomic classification.</title>
        <authorList>
            <person name="Goeker M."/>
        </authorList>
    </citation>
    <scope>NUCLEOTIDE SEQUENCE [LARGE SCALE GENOMIC DNA]</scope>
    <source>
        <strain evidence="3 4">DSM 20549</strain>
    </source>
</reference>
<name>A0A497YJ94_9BACL</name>
<dbReference type="PANTHER" id="PTHR30032">
    <property type="entry name" value="N-ACETYLMURAMOYL-L-ALANINE AMIDASE-RELATED"/>
    <property type="match status" value="1"/>
</dbReference>
<dbReference type="InterPro" id="IPR012334">
    <property type="entry name" value="Pectin_lyas_fold"/>
</dbReference>
<proteinExistence type="predicted"/>